<keyword evidence="3" id="KW-1185">Reference proteome</keyword>
<dbReference type="AlphaFoldDB" id="A0A118JX81"/>
<dbReference type="EMBL" id="LEKV01004375">
    <property type="protein sequence ID" value="KVH95861.1"/>
    <property type="molecule type" value="Genomic_DNA"/>
</dbReference>
<comment type="caution">
    <text evidence="2">The sequence shown here is derived from an EMBL/GenBank/DDBJ whole genome shotgun (WGS) entry which is preliminary data.</text>
</comment>
<protein>
    <submittedName>
        <fullName evidence="2">Uncharacterized protein</fullName>
    </submittedName>
</protein>
<sequence>MRLCPPIFGSFRKAITNIEFEGCFIPKGWKPLGNGILKRVQGISEQLTGGAKAASRIEETPASGDCRRPRTPRTSKATCEMHHGTSRMMSVFTAPGSTALE</sequence>
<feature type="region of interest" description="Disordered" evidence="1">
    <location>
        <begin position="51"/>
        <end position="101"/>
    </location>
</feature>
<dbReference type="Proteomes" id="UP000243975">
    <property type="component" value="Unassembled WGS sequence"/>
</dbReference>
<dbReference type="Gramene" id="KVH95861">
    <property type="protein sequence ID" value="KVH95861"/>
    <property type="gene ID" value="Ccrd_002074"/>
</dbReference>
<name>A0A118JX81_CYNCS</name>
<proteinExistence type="predicted"/>
<accession>A0A118JX81</accession>
<evidence type="ECO:0000313" key="3">
    <source>
        <dbReference type="Proteomes" id="UP000243975"/>
    </source>
</evidence>
<organism evidence="2 3">
    <name type="scientific">Cynara cardunculus var. scolymus</name>
    <name type="common">Globe artichoke</name>
    <name type="synonym">Cynara scolymus</name>
    <dbReference type="NCBI Taxonomy" id="59895"/>
    <lineage>
        <taxon>Eukaryota</taxon>
        <taxon>Viridiplantae</taxon>
        <taxon>Streptophyta</taxon>
        <taxon>Embryophyta</taxon>
        <taxon>Tracheophyta</taxon>
        <taxon>Spermatophyta</taxon>
        <taxon>Magnoliopsida</taxon>
        <taxon>eudicotyledons</taxon>
        <taxon>Gunneridae</taxon>
        <taxon>Pentapetalae</taxon>
        <taxon>asterids</taxon>
        <taxon>campanulids</taxon>
        <taxon>Asterales</taxon>
        <taxon>Asteraceae</taxon>
        <taxon>Carduoideae</taxon>
        <taxon>Cardueae</taxon>
        <taxon>Carduinae</taxon>
        <taxon>Cynara</taxon>
    </lineage>
</organism>
<evidence type="ECO:0000313" key="2">
    <source>
        <dbReference type="EMBL" id="KVH95861.1"/>
    </source>
</evidence>
<reference evidence="2 3" key="1">
    <citation type="journal article" date="2016" name="Sci. Rep.">
        <title>The genome sequence of the outbreeding globe artichoke constructed de novo incorporating a phase-aware low-pass sequencing strategy of F1 progeny.</title>
        <authorList>
            <person name="Scaglione D."/>
            <person name="Reyes-Chin-Wo S."/>
            <person name="Acquadro A."/>
            <person name="Froenicke L."/>
            <person name="Portis E."/>
            <person name="Beitel C."/>
            <person name="Tirone M."/>
            <person name="Mauro R."/>
            <person name="Lo Monaco A."/>
            <person name="Mauromicale G."/>
            <person name="Faccioli P."/>
            <person name="Cattivelli L."/>
            <person name="Rieseberg L."/>
            <person name="Michelmore R."/>
            <person name="Lanteri S."/>
        </authorList>
    </citation>
    <scope>NUCLEOTIDE SEQUENCE [LARGE SCALE GENOMIC DNA]</scope>
    <source>
        <strain evidence="2">2C</strain>
    </source>
</reference>
<evidence type="ECO:0000256" key="1">
    <source>
        <dbReference type="SAM" id="MobiDB-lite"/>
    </source>
</evidence>
<gene>
    <name evidence="2" type="ORF">Ccrd_002074</name>
</gene>